<dbReference type="Proteomes" id="UP000050509">
    <property type="component" value="Unassembled WGS sequence"/>
</dbReference>
<evidence type="ECO:0000313" key="1">
    <source>
        <dbReference type="EMBL" id="KPV54561.1"/>
    </source>
</evidence>
<keyword evidence="2" id="KW-1185">Reference proteome</keyword>
<reference evidence="1 2" key="1">
    <citation type="submission" date="2015-09" db="EMBL/GenBank/DDBJ databases">
        <title>Draft genome sequence of Kouleothrix aurantiaca JCM 19913.</title>
        <authorList>
            <person name="Hemp J."/>
        </authorList>
    </citation>
    <scope>NUCLEOTIDE SEQUENCE [LARGE SCALE GENOMIC DNA]</scope>
    <source>
        <strain evidence="1 2">COM-B</strain>
    </source>
</reference>
<feature type="non-terminal residue" evidence="1">
    <location>
        <position position="124"/>
    </location>
</feature>
<comment type="caution">
    <text evidence="1">The sequence shown here is derived from an EMBL/GenBank/DDBJ whole genome shotgun (WGS) entry which is preliminary data.</text>
</comment>
<organism evidence="1 2">
    <name type="scientific">Kouleothrix aurantiaca</name>
    <dbReference type="NCBI Taxonomy" id="186479"/>
    <lineage>
        <taxon>Bacteria</taxon>
        <taxon>Bacillati</taxon>
        <taxon>Chloroflexota</taxon>
        <taxon>Chloroflexia</taxon>
        <taxon>Chloroflexales</taxon>
        <taxon>Roseiflexineae</taxon>
        <taxon>Roseiflexaceae</taxon>
        <taxon>Kouleothrix</taxon>
    </lineage>
</organism>
<accession>A0A0P9DM43</accession>
<sequence length="124" mass="13818">MQDKDDMMRSWCIEKATNVVVMLAYAVSAINRLPERSMQDDDGLPTEDSALIGSVFDAIWDATKLLAYHVGASWSPDDAEVIRKDGIDGYARVAARYGLTLPPPTVNMPDDDPRQLVVRTAWVY</sequence>
<proteinExistence type="predicted"/>
<evidence type="ECO:0000313" key="2">
    <source>
        <dbReference type="Proteomes" id="UP000050509"/>
    </source>
</evidence>
<name>A0A0P9DM43_9CHLR</name>
<protein>
    <submittedName>
        <fullName evidence="1">Uncharacterized protein</fullName>
    </submittedName>
</protein>
<dbReference type="AlphaFoldDB" id="A0A0P9DM43"/>
<dbReference type="EMBL" id="LJCR01000039">
    <property type="protein sequence ID" value="KPV54561.1"/>
    <property type="molecule type" value="Genomic_DNA"/>
</dbReference>
<gene>
    <name evidence="1" type="ORF">SE17_03050</name>
</gene>